<dbReference type="AlphaFoldDB" id="M1DZA5"/>
<feature type="compositionally biased region" description="Low complexity" evidence="2">
    <location>
        <begin position="78"/>
        <end position="88"/>
    </location>
</feature>
<dbReference type="Proteomes" id="UP000011115">
    <property type="component" value="Unassembled WGS sequence"/>
</dbReference>
<keyword evidence="1" id="KW-0479">Metal-binding</keyword>
<feature type="domain" description="CCHC-type" evidence="3">
    <location>
        <begin position="138"/>
        <end position="153"/>
    </location>
</feature>
<feature type="compositionally biased region" description="Low complexity" evidence="2">
    <location>
        <begin position="29"/>
        <end position="40"/>
    </location>
</feature>
<evidence type="ECO:0000313" key="5">
    <source>
        <dbReference type="Proteomes" id="UP000011115"/>
    </source>
</evidence>
<reference evidence="4" key="2">
    <citation type="submission" date="2015-06" db="UniProtKB">
        <authorList>
            <consortium name="EnsemblPlants"/>
        </authorList>
    </citation>
    <scope>IDENTIFICATION</scope>
    <source>
        <strain evidence="4">DM1-3 516 R44</strain>
    </source>
</reference>
<reference evidence="5" key="1">
    <citation type="journal article" date="2011" name="Nature">
        <title>Genome sequence and analysis of the tuber crop potato.</title>
        <authorList>
            <consortium name="The Potato Genome Sequencing Consortium"/>
        </authorList>
    </citation>
    <scope>NUCLEOTIDE SEQUENCE [LARGE SCALE GENOMIC DNA]</scope>
    <source>
        <strain evidence="5">cv. DM1-3 516 R44</strain>
    </source>
</reference>
<dbReference type="PROSITE" id="PS50158">
    <property type="entry name" value="ZF_CCHC"/>
    <property type="match status" value="1"/>
</dbReference>
<keyword evidence="5" id="KW-1185">Reference proteome</keyword>
<dbReference type="InterPro" id="IPR001878">
    <property type="entry name" value="Znf_CCHC"/>
</dbReference>
<keyword evidence="1" id="KW-0863">Zinc-finger</keyword>
<sequence>MSSIIMPPRRVVRDRPTRRNVEEQELPNEPEVQPQEEVTNAEFRERNSRTRGLRQGNESGQQKSNANRSSFQQKQKGPSPSSASTPAPRNKYEYNDQNSRAKPAYSQDSVAQGGSKPPACAKCGRNHSGICREGSTECFKCGQTGYFMRECPKNKKGNGNGGNRAQSSSVAPPDRATPRGATSGTGGGTNRLYAINSHQEQEDSPDVVTVDYRTRVVKFQYPNESVFE</sequence>
<dbReference type="InterPro" id="IPR036875">
    <property type="entry name" value="Znf_CCHC_sf"/>
</dbReference>
<evidence type="ECO:0000256" key="2">
    <source>
        <dbReference type="SAM" id="MobiDB-lite"/>
    </source>
</evidence>
<feature type="compositionally biased region" description="Basic and acidic residues" evidence="2">
    <location>
        <begin position="11"/>
        <end position="22"/>
    </location>
</feature>
<keyword evidence="1" id="KW-0862">Zinc</keyword>
<dbReference type="Gramene" id="PGSC0003DMT400096812">
    <property type="protein sequence ID" value="PGSC0003DMT400096812"/>
    <property type="gene ID" value="PGSC0003DMG400046383"/>
</dbReference>
<feature type="compositionally biased region" description="Polar residues" evidence="2">
    <location>
        <begin position="95"/>
        <end position="112"/>
    </location>
</feature>
<name>M1DZA5_SOLTU</name>
<feature type="region of interest" description="Disordered" evidence="2">
    <location>
        <begin position="1"/>
        <end position="136"/>
    </location>
</feature>
<dbReference type="EnsemblPlants" id="PGSC0003DMT400096812">
    <property type="protein sequence ID" value="PGSC0003DMT400096812"/>
    <property type="gene ID" value="PGSC0003DMG400046383"/>
</dbReference>
<evidence type="ECO:0000259" key="3">
    <source>
        <dbReference type="PROSITE" id="PS50158"/>
    </source>
</evidence>
<feature type="compositionally biased region" description="Polar residues" evidence="2">
    <location>
        <begin position="56"/>
        <end position="76"/>
    </location>
</feature>
<protein>
    <submittedName>
        <fullName evidence="4">Gag-pol protein</fullName>
    </submittedName>
</protein>
<feature type="region of interest" description="Disordered" evidence="2">
    <location>
        <begin position="150"/>
        <end position="208"/>
    </location>
</feature>
<dbReference type="GO" id="GO:0003676">
    <property type="term" value="F:nucleic acid binding"/>
    <property type="evidence" value="ECO:0007669"/>
    <property type="project" value="InterPro"/>
</dbReference>
<dbReference type="HOGENOM" id="CLU_043741_2_0_1"/>
<dbReference type="GO" id="GO:0008270">
    <property type="term" value="F:zinc ion binding"/>
    <property type="evidence" value="ECO:0007669"/>
    <property type="project" value="UniProtKB-KW"/>
</dbReference>
<dbReference type="InParanoid" id="M1DZA5"/>
<dbReference type="SUPFAM" id="SSF57756">
    <property type="entry name" value="Retrovirus zinc finger-like domains"/>
    <property type="match status" value="1"/>
</dbReference>
<dbReference type="Gene3D" id="4.10.60.10">
    <property type="entry name" value="Zinc finger, CCHC-type"/>
    <property type="match status" value="1"/>
</dbReference>
<proteinExistence type="predicted"/>
<organism evidence="4 5">
    <name type="scientific">Solanum tuberosum</name>
    <name type="common">Potato</name>
    <dbReference type="NCBI Taxonomy" id="4113"/>
    <lineage>
        <taxon>Eukaryota</taxon>
        <taxon>Viridiplantae</taxon>
        <taxon>Streptophyta</taxon>
        <taxon>Embryophyta</taxon>
        <taxon>Tracheophyta</taxon>
        <taxon>Spermatophyta</taxon>
        <taxon>Magnoliopsida</taxon>
        <taxon>eudicotyledons</taxon>
        <taxon>Gunneridae</taxon>
        <taxon>Pentapetalae</taxon>
        <taxon>asterids</taxon>
        <taxon>lamiids</taxon>
        <taxon>Solanales</taxon>
        <taxon>Solanaceae</taxon>
        <taxon>Solanoideae</taxon>
        <taxon>Solaneae</taxon>
        <taxon>Solanum</taxon>
    </lineage>
</organism>
<dbReference type="OMA" id="LYAINSH"/>
<dbReference type="PaxDb" id="4113-PGSC0003DMT400096812"/>
<accession>M1DZA5</accession>
<evidence type="ECO:0000313" key="4">
    <source>
        <dbReference type="EnsemblPlants" id="PGSC0003DMT400096812"/>
    </source>
</evidence>
<evidence type="ECO:0000256" key="1">
    <source>
        <dbReference type="PROSITE-ProRule" id="PRU00047"/>
    </source>
</evidence>